<evidence type="ECO:0000313" key="1">
    <source>
        <dbReference type="EMBL" id="KAL3271026.1"/>
    </source>
</evidence>
<sequence>MPKCTDGEAYSVATYNRYLTIAFQVDVENFLLKFEELKSLKFSDFATIWKEMKFSYINSEQQYYTFIRQFVDNCFFILKKFIVFPKNIYTSTGAIYLMYALYFKQIVNNWVKIRITQYEYMKLQDLIEQLRKDEQIEPLYCYGKLVTSNAFEYVFQKKPLAPEAWCMKNLSDYTDDTFQVTTTMNSGLKLKDVLNKDNFLESFTKVTTEYNDALKKFSVNNVGLGIFESNIIQDINATLNSFENKKEEAHNSMYDRRKEIRDRAMTTKNSTRYSAVAKEESEISIDEDWKF</sequence>
<dbReference type="AlphaFoldDB" id="A0ABD2MX77"/>
<proteinExistence type="predicted"/>
<dbReference type="PANTHER" id="PTHR15131">
    <property type="entry name" value="SMALL NUCLEAR RNA ACTIVATING COMPLEX, POLYPEPTIDE 1"/>
    <property type="match status" value="1"/>
</dbReference>
<keyword evidence="2" id="KW-1185">Reference proteome</keyword>
<dbReference type="EMBL" id="JABFTP020000042">
    <property type="protein sequence ID" value="KAL3271026.1"/>
    <property type="molecule type" value="Genomic_DNA"/>
</dbReference>
<protein>
    <submittedName>
        <fullName evidence="1">Uncharacterized protein</fullName>
    </submittedName>
</protein>
<accession>A0ABD2MX77</accession>
<dbReference type="InterPro" id="IPR019188">
    <property type="entry name" value="SNAPC1"/>
</dbReference>
<dbReference type="Pfam" id="PF09808">
    <property type="entry name" value="SNAPC1"/>
    <property type="match status" value="1"/>
</dbReference>
<comment type="caution">
    <text evidence="1">The sequence shown here is derived from an EMBL/GenBank/DDBJ whole genome shotgun (WGS) entry which is preliminary data.</text>
</comment>
<evidence type="ECO:0000313" key="2">
    <source>
        <dbReference type="Proteomes" id="UP001516400"/>
    </source>
</evidence>
<name>A0ABD2MX77_9CUCU</name>
<reference evidence="1 2" key="1">
    <citation type="journal article" date="2021" name="BMC Biol.">
        <title>Horizontally acquired antibacterial genes associated with adaptive radiation of ladybird beetles.</title>
        <authorList>
            <person name="Li H.S."/>
            <person name="Tang X.F."/>
            <person name="Huang Y.H."/>
            <person name="Xu Z.Y."/>
            <person name="Chen M.L."/>
            <person name="Du X.Y."/>
            <person name="Qiu B.Y."/>
            <person name="Chen P.T."/>
            <person name="Zhang W."/>
            <person name="Slipinski A."/>
            <person name="Escalona H.E."/>
            <person name="Waterhouse R.M."/>
            <person name="Zwick A."/>
            <person name="Pang H."/>
        </authorList>
    </citation>
    <scope>NUCLEOTIDE SEQUENCE [LARGE SCALE GENOMIC DNA]</scope>
    <source>
        <strain evidence="1">SYSU2018</strain>
    </source>
</reference>
<organism evidence="1 2">
    <name type="scientific">Cryptolaemus montrouzieri</name>
    <dbReference type="NCBI Taxonomy" id="559131"/>
    <lineage>
        <taxon>Eukaryota</taxon>
        <taxon>Metazoa</taxon>
        <taxon>Ecdysozoa</taxon>
        <taxon>Arthropoda</taxon>
        <taxon>Hexapoda</taxon>
        <taxon>Insecta</taxon>
        <taxon>Pterygota</taxon>
        <taxon>Neoptera</taxon>
        <taxon>Endopterygota</taxon>
        <taxon>Coleoptera</taxon>
        <taxon>Polyphaga</taxon>
        <taxon>Cucujiformia</taxon>
        <taxon>Coccinelloidea</taxon>
        <taxon>Coccinellidae</taxon>
        <taxon>Scymninae</taxon>
        <taxon>Scymnini</taxon>
        <taxon>Cryptolaemus</taxon>
    </lineage>
</organism>
<dbReference type="PANTHER" id="PTHR15131:SF3">
    <property type="entry name" value="SNRNA-ACTIVATING PROTEIN COMPLEX SUBUNIT 1"/>
    <property type="match status" value="1"/>
</dbReference>
<gene>
    <name evidence="1" type="ORF">HHI36_021526</name>
</gene>
<dbReference type="Proteomes" id="UP001516400">
    <property type="component" value="Unassembled WGS sequence"/>
</dbReference>